<evidence type="ECO:0000256" key="1">
    <source>
        <dbReference type="ARBA" id="ARBA00004123"/>
    </source>
</evidence>
<dbReference type="Proteomes" id="UP000030752">
    <property type="component" value="Unassembled WGS sequence"/>
</dbReference>
<evidence type="ECO:0000313" key="7">
    <source>
        <dbReference type="EMBL" id="ETN40624.1"/>
    </source>
</evidence>
<feature type="region of interest" description="Disordered" evidence="5">
    <location>
        <begin position="623"/>
        <end position="656"/>
    </location>
</feature>
<feature type="region of interest" description="Disordered" evidence="5">
    <location>
        <begin position="735"/>
        <end position="779"/>
    </location>
</feature>
<dbReference type="GeneID" id="19972240"/>
<dbReference type="AlphaFoldDB" id="W2RY67"/>
<sequence>MEQLSVLRSTAQRLTVTPVEDLPRIAGFLAASLSGCSRLGIEAESTKGVDFSGPLHKLRTRLSSLLQDRTAAGRSTAAVLIKSYVETVRPVESAHWESWARGLIACLNKADPWECKRLYINTITRIFLLCRGSVAFQRDVTSPLLPAFINAVLSSLKPTTIKQGDRAVSVASHLLHSALQCIRHLLQEFSSTFRPFVTRLKQISLGVLGEHAVSQPLRSEATSILCALHLCAPKATAVNDWDQTISNIVVASHESLDLLFRAVIEDWTSSSTTVHELSTKQQFSKPPELAKLDIAGLGPWKGLHQGFERLSTLLRWLRQAISSRSQISNVPLGALVDLLGRISGTSAPSETNRIKTSPEVSKDEREEVWAHLPKLHIEALELSEALIRGIGAAAVPLMATLGSQMLEVFESEAWNEAVRAQCYKTMSCLLRISGSTVASFPQSELVALLKVCCRDLLQTAGFSQNGGTSLLRTDRNGTSSIISNTLPKQSTATTITYPTTRLHHSAKELVVLVYEHLPPSVVVHTLRTELDRTVILCNNQAGILASAMHPPRYNSGSRVQPSLLPFLLRGTGATSPTVEALLRPRLSAMSEHIAGMQTGDIAPPIDDTAHGYLYSYGNTDTVMTDEDPASLLGSPEPSQEVTQNSKDQGQTGEREVTIKRAFSSTLQASTTMDTDPLLLDQPSLKKPRIDEGTELDKEDDQGQGLAPKEVSDLALDLPVVQAQVEAFPAGDSVVIHGSEVPIPPKIAGSDASDDDSDIPEIDPELATDDDDDEVEEEAE</sequence>
<dbReference type="InterPro" id="IPR016024">
    <property type="entry name" value="ARM-type_fold"/>
</dbReference>
<dbReference type="OrthoDB" id="20900at2759"/>
<dbReference type="VEuPathDB" id="FungiDB:HMPREF1541_04901"/>
<organism evidence="7 8">
    <name type="scientific">Cyphellophora europaea (strain CBS 101466)</name>
    <name type="common">Phialophora europaea</name>
    <dbReference type="NCBI Taxonomy" id="1220924"/>
    <lineage>
        <taxon>Eukaryota</taxon>
        <taxon>Fungi</taxon>
        <taxon>Dikarya</taxon>
        <taxon>Ascomycota</taxon>
        <taxon>Pezizomycotina</taxon>
        <taxon>Eurotiomycetes</taxon>
        <taxon>Chaetothyriomycetidae</taxon>
        <taxon>Chaetothyriales</taxon>
        <taxon>Cyphellophoraceae</taxon>
        <taxon>Cyphellophora</taxon>
    </lineage>
</organism>
<dbReference type="InParanoid" id="W2RY67"/>
<feature type="compositionally biased region" description="Acidic residues" evidence="5">
    <location>
        <begin position="751"/>
        <end position="779"/>
    </location>
</feature>
<accession>W2RY67</accession>
<comment type="similarity">
    <text evidence="2">Belongs to the RIX1/PELP1 family.</text>
</comment>
<dbReference type="STRING" id="1220924.W2RY67"/>
<evidence type="ECO:0000256" key="5">
    <source>
        <dbReference type="SAM" id="MobiDB-lite"/>
    </source>
</evidence>
<evidence type="ECO:0000313" key="8">
    <source>
        <dbReference type="Proteomes" id="UP000030752"/>
    </source>
</evidence>
<dbReference type="InterPro" id="IPR011989">
    <property type="entry name" value="ARM-like"/>
</dbReference>
<dbReference type="Gene3D" id="1.25.10.10">
    <property type="entry name" value="Leucine-rich Repeat Variant"/>
    <property type="match status" value="1"/>
</dbReference>
<dbReference type="PANTHER" id="PTHR34105">
    <property type="entry name" value="PROLINE-, GLUTAMIC ACID- AND LEUCINE-RICH PROTEIN 1"/>
    <property type="match status" value="1"/>
</dbReference>
<dbReference type="RefSeq" id="XP_008717467.1">
    <property type="nucleotide sequence ID" value="XM_008719245.1"/>
</dbReference>
<dbReference type="InterPro" id="IPR012583">
    <property type="entry name" value="RIX1_N"/>
</dbReference>
<keyword evidence="4" id="KW-0539">Nucleus</keyword>
<dbReference type="HOGENOM" id="CLU_016392_1_0_1"/>
<dbReference type="GO" id="GO:0006364">
    <property type="term" value="P:rRNA processing"/>
    <property type="evidence" value="ECO:0007669"/>
    <property type="project" value="TreeGrafter"/>
</dbReference>
<feature type="compositionally biased region" description="Polar residues" evidence="5">
    <location>
        <begin position="636"/>
        <end position="651"/>
    </location>
</feature>
<dbReference type="EMBL" id="KB822720">
    <property type="protein sequence ID" value="ETN40624.1"/>
    <property type="molecule type" value="Genomic_DNA"/>
</dbReference>
<evidence type="ECO:0000256" key="4">
    <source>
        <dbReference type="ARBA" id="ARBA00023242"/>
    </source>
</evidence>
<keyword evidence="8" id="KW-1185">Reference proteome</keyword>
<proteinExistence type="inferred from homology"/>
<dbReference type="eggNOG" id="ENOG502QSEW">
    <property type="taxonomic scope" value="Eukaryota"/>
</dbReference>
<evidence type="ECO:0000259" key="6">
    <source>
        <dbReference type="Pfam" id="PF08167"/>
    </source>
</evidence>
<evidence type="ECO:0000256" key="2">
    <source>
        <dbReference type="ARBA" id="ARBA00010511"/>
    </source>
</evidence>
<evidence type="ECO:0000256" key="3">
    <source>
        <dbReference type="ARBA" id="ARBA00021502"/>
    </source>
</evidence>
<dbReference type="Pfam" id="PF08167">
    <property type="entry name" value="RIX1"/>
    <property type="match status" value="1"/>
</dbReference>
<name>W2RY67_CYPE1</name>
<gene>
    <name evidence="7" type="ORF">HMPREF1541_04901</name>
</gene>
<dbReference type="PANTHER" id="PTHR34105:SF1">
    <property type="entry name" value="PROLINE-, GLUTAMIC ACID- AND LEUCINE-RICH PROTEIN 1"/>
    <property type="match status" value="1"/>
</dbReference>
<comment type="subcellular location">
    <subcellularLocation>
        <location evidence="1">Nucleus</location>
    </subcellularLocation>
</comment>
<dbReference type="GO" id="GO:0005634">
    <property type="term" value="C:nucleus"/>
    <property type="evidence" value="ECO:0007669"/>
    <property type="project" value="UniProtKB-SubCell"/>
</dbReference>
<feature type="domain" description="Pre-rRNA-processing protein RIX1 N-terminal" evidence="6">
    <location>
        <begin position="7"/>
        <end position="211"/>
    </location>
</feature>
<dbReference type="SUPFAM" id="SSF48371">
    <property type="entry name" value="ARM repeat"/>
    <property type="match status" value="1"/>
</dbReference>
<reference evidence="7 8" key="1">
    <citation type="submission" date="2013-03" db="EMBL/GenBank/DDBJ databases">
        <title>The Genome Sequence of Phialophora europaea CBS 101466.</title>
        <authorList>
            <consortium name="The Broad Institute Genomics Platform"/>
            <person name="Cuomo C."/>
            <person name="de Hoog S."/>
            <person name="Gorbushina A."/>
            <person name="Walker B."/>
            <person name="Young S.K."/>
            <person name="Zeng Q."/>
            <person name="Gargeya S."/>
            <person name="Fitzgerald M."/>
            <person name="Haas B."/>
            <person name="Abouelleil A."/>
            <person name="Allen A.W."/>
            <person name="Alvarado L."/>
            <person name="Arachchi H.M."/>
            <person name="Berlin A.M."/>
            <person name="Chapman S.B."/>
            <person name="Gainer-Dewar J."/>
            <person name="Goldberg J."/>
            <person name="Griggs A."/>
            <person name="Gujja S."/>
            <person name="Hansen M."/>
            <person name="Howarth C."/>
            <person name="Imamovic A."/>
            <person name="Ireland A."/>
            <person name="Larimer J."/>
            <person name="McCowan C."/>
            <person name="Murphy C."/>
            <person name="Pearson M."/>
            <person name="Poon T.W."/>
            <person name="Priest M."/>
            <person name="Roberts A."/>
            <person name="Saif S."/>
            <person name="Shea T."/>
            <person name="Sisk P."/>
            <person name="Sykes S."/>
            <person name="Wortman J."/>
            <person name="Nusbaum C."/>
            <person name="Birren B."/>
        </authorList>
    </citation>
    <scope>NUCLEOTIDE SEQUENCE [LARGE SCALE GENOMIC DNA]</scope>
    <source>
        <strain evidence="7 8">CBS 101466</strain>
    </source>
</reference>
<protein>
    <recommendedName>
        <fullName evidence="3">Pre-rRNA-processing protein RIX1</fullName>
    </recommendedName>
</protein>